<accession>A0ABV8UGZ9</accession>
<dbReference type="Gene3D" id="3.40.640.10">
    <property type="entry name" value="Type I PLP-dependent aspartate aminotransferase-like (Major domain)"/>
    <property type="match status" value="1"/>
</dbReference>
<dbReference type="RefSeq" id="WP_382420891.1">
    <property type="nucleotide sequence ID" value="NZ_JBHSCW010000001.1"/>
</dbReference>
<dbReference type="PROSITE" id="PS00105">
    <property type="entry name" value="AA_TRANSFER_CLASS_1"/>
    <property type="match status" value="1"/>
</dbReference>
<protein>
    <recommendedName>
        <fullName evidence="7">Aminotransferase</fullName>
        <ecNumber evidence="7">2.6.1.-</ecNumber>
    </recommendedName>
</protein>
<dbReference type="InterPro" id="IPR015424">
    <property type="entry name" value="PyrdxlP-dep_Trfase"/>
</dbReference>
<keyword evidence="11" id="KW-1185">Reference proteome</keyword>
<evidence type="ECO:0000256" key="1">
    <source>
        <dbReference type="ARBA" id="ARBA00001933"/>
    </source>
</evidence>
<dbReference type="CDD" id="cd00609">
    <property type="entry name" value="AAT_like"/>
    <property type="match status" value="1"/>
</dbReference>
<dbReference type="InterPro" id="IPR015421">
    <property type="entry name" value="PyrdxlP-dep_Trfase_major"/>
</dbReference>
<comment type="similarity">
    <text evidence="2 7">Belongs to the class-I pyridoxal-phosphate-dependent aminotransferase family.</text>
</comment>
<evidence type="ECO:0000259" key="9">
    <source>
        <dbReference type="Pfam" id="PF00155"/>
    </source>
</evidence>
<evidence type="ECO:0000256" key="8">
    <source>
        <dbReference type="SAM" id="MobiDB-lite"/>
    </source>
</evidence>
<evidence type="ECO:0000313" key="11">
    <source>
        <dbReference type="Proteomes" id="UP001595799"/>
    </source>
</evidence>
<dbReference type="Pfam" id="PF00155">
    <property type="entry name" value="Aminotran_1_2"/>
    <property type="match status" value="1"/>
</dbReference>
<evidence type="ECO:0000256" key="2">
    <source>
        <dbReference type="ARBA" id="ARBA00007441"/>
    </source>
</evidence>
<dbReference type="InterPro" id="IPR015422">
    <property type="entry name" value="PyrdxlP-dep_Trfase_small"/>
</dbReference>
<dbReference type="GO" id="GO:0008483">
    <property type="term" value="F:transaminase activity"/>
    <property type="evidence" value="ECO:0007669"/>
    <property type="project" value="UniProtKB-KW"/>
</dbReference>
<feature type="domain" description="Aminotransferase class I/classII large" evidence="9">
    <location>
        <begin position="50"/>
        <end position="401"/>
    </location>
</feature>
<dbReference type="NCBIfam" id="NF004770">
    <property type="entry name" value="PRK06108.1"/>
    <property type="match status" value="1"/>
</dbReference>
<evidence type="ECO:0000256" key="3">
    <source>
        <dbReference type="ARBA" id="ARBA00022576"/>
    </source>
</evidence>
<keyword evidence="3 7" id="KW-0032">Aminotransferase</keyword>
<gene>
    <name evidence="10" type="ORF">ACFOW6_03250</name>
</gene>
<organism evidence="10 11">
    <name type="scientific">Fodinicurvata halophila</name>
    <dbReference type="NCBI Taxonomy" id="1419723"/>
    <lineage>
        <taxon>Bacteria</taxon>
        <taxon>Pseudomonadati</taxon>
        <taxon>Pseudomonadota</taxon>
        <taxon>Alphaproteobacteria</taxon>
        <taxon>Rhodospirillales</taxon>
        <taxon>Rhodovibrionaceae</taxon>
        <taxon>Fodinicurvata</taxon>
    </lineage>
</organism>
<dbReference type="InterPro" id="IPR004839">
    <property type="entry name" value="Aminotransferase_I/II_large"/>
</dbReference>
<comment type="cofactor">
    <cofactor evidence="1 7">
        <name>pyridoxal 5'-phosphate</name>
        <dbReference type="ChEBI" id="CHEBI:597326"/>
    </cofactor>
</comment>
<keyword evidence="5" id="KW-0663">Pyridoxal phosphate</keyword>
<evidence type="ECO:0000256" key="4">
    <source>
        <dbReference type="ARBA" id="ARBA00022679"/>
    </source>
</evidence>
<comment type="caution">
    <text evidence="10">The sequence shown here is derived from an EMBL/GenBank/DDBJ whole genome shotgun (WGS) entry which is preliminary data.</text>
</comment>
<dbReference type="PANTHER" id="PTHR46383">
    <property type="entry name" value="ASPARTATE AMINOTRANSFERASE"/>
    <property type="match status" value="1"/>
</dbReference>
<evidence type="ECO:0000256" key="5">
    <source>
        <dbReference type="ARBA" id="ARBA00022898"/>
    </source>
</evidence>
<comment type="catalytic activity">
    <reaction evidence="6">
        <text>L-aspartate + 2-oxoglutarate = oxaloacetate + L-glutamate</text>
        <dbReference type="Rhea" id="RHEA:21824"/>
        <dbReference type="ChEBI" id="CHEBI:16452"/>
        <dbReference type="ChEBI" id="CHEBI:16810"/>
        <dbReference type="ChEBI" id="CHEBI:29985"/>
        <dbReference type="ChEBI" id="CHEBI:29991"/>
        <dbReference type="EC" id="2.6.1.1"/>
    </reaction>
</comment>
<keyword evidence="4 7" id="KW-0808">Transferase</keyword>
<feature type="region of interest" description="Disordered" evidence="8">
    <location>
        <begin position="1"/>
        <end position="27"/>
    </location>
</feature>
<sequence>MTLPSPDSTAPPPEHPPAEGFSPPLRPEAESIEGSLIQEVWEAGFGRENLIGLWVGEGDLPTPGFICEAAIASLRAGNTYYTPKRGLPELRESLAVYHNRLLDTALAPENITVTASGMSSVMLCMQTLVRPGDRVAIISPIWPNVVQAVKVAGGQPVEVGLDAKPEGGFALNLQKLARILENERPRALFIATPGNPTGWMMESEEMEEVLALCREYGIWLLADEVYHRFTYDRPVAPSFLSLAQPDDALIAIHSFSKAWAMTGWRIGWMVHPAGLGNILGRLIEYSTSGGQTFLQAGALTAIREGEDFVAEMVERCREGSEIVYQGLSDLERVRIARPQASFYNFFAIDGMRDSLAFCKELLEETGVGLAPGAAFGSTGEGFVRLCFASSPARLSEAMERIRPLLK</sequence>
<dbReference type="Gene3D" id="3.90.1150.10">
    <property type="entry name" value="Aspartate Aminotransferase, domain 1"/>
    <property type="match status" value="1"/>
</dbReference>
<reference evidence="11" key="1">
    <citation type="journal article" date="2019" name="Int. J. Syst. Evol. Microbiol.">
        <title>The Global Catalogue of Microorganisms (GCM) 10K type strain sequencing project: providing services to taxonomists for standard genome sequencing and annotation.</title>
        <authorList>
            <consortium name="The Broad Institute Genomics Platform"/>
            <consortium name="The Broad Institute Genome Sequencing Center for Infectious Disease"/>
            <person name="Wu L."/>
            <person name="Ma J."/>
        </authorList>
    </citation>
    <scope>NUCLEOTIDE SEQUENCE [LARGE SCALE GENOMIC DNA]</scope>
    <source>
        <strain evidence="11">CECT 8472</strain>
    </source>
</reference>
<proteinExistence type="inferred from homology"/>
<dbReference type="SUPFAM" id="SSF53383">
    <property type="entry name" value="PLP-dependent transferases"/>
    <property type="match status" value="1"/>
</dbReference>
<evidence type="ECO:0000256" key="6">
    <source>
        <dbReference type="ARBA" id="ARBA00049185"/>
    </source>
</evidence>
<dbReference type="InterPro" id="IPR004838">
    <property type="entry name" value="NHTrfase_class1_PyrdxlP-BS"/>
</dbReference>
<dbReference type="EMBL" id="JBHSCW010000001">
    <property type="protein sequence ID" value="MFC4350557.1"/>
    <property type="molecule type" value="Genomic_DNA"/>
</dbReference>
<evidence type="ECO:0000256" key="7">
    <source>
        <dbReference type="RuleBase" id="RU000481"/>
    </source>
</evidence>
<evidence type="ECO:0000313" key="10">
    <source>
        <dbReference type="EMBL" id="MFC4350557.1"/>
    </source>
</evidence>
<dbReference type="InterPro" id="IPR050596">
    <property type="entry name" value="AspAT/PAT-like"/>
</dbReference>
<name>A0ABV8UGZ9_9PROT</name>
<dbReference type="Proteomes" id="UP001595799">
    <property type="component" value="Unassembled WGS sequence"/>
</dbReference>
<dbReference type="EC" id="2.6.1.-" evidence="7"/>